<dbReference type="Pfam" id="PF00392">
    <property type="entry name" value="GntR"/>
    <property type="match status" value="1"/>
</dbReference>
<evidence type="ECO:0000256" key="1">
    <source>
        <dbReference type="ARBA" id="ARBA00023015"/>
    </source>
</evidence>
<evidence type="ECO:0000313" key="6">
    <source>
        <dbReference type="Proteomes" id="UP001165962"/>
    </source>
</evidence>
<reference evidence="5" key="1">
    <citation type="submission" date="2020-03" db="EMBL/GenBank/DDBJ databases">
        <title>Draft sequencing of Paenibacilllus sp. S3N08.</title>
        <authorList>
            <person name="Kim D.-U."/>
        </authorList>
    </citation>
    <scope>NUCLEOTIDE SEQUENCE</scope>
    <source>
        <strain evidence="5">S3N08</strain>
    </source>
</reference>
<protein>
    <submittedName>
        <fullName evidence="5">FadR family transcriptional regulator</fullName>
    </submittedName>
</protein>
<dbReference type="Proteomes" id="UP001165962">
    <property type="component" value="Unassembled WGS sequence"/>
</dbReference>
<dbReference type="EMBL" id="JAAOIW010000006">
    <property type="protein sequence ID" value="NHN31927.1"/>
    <property type="molecule type" value="Genomic_DNA"/>
</dbReference>
<dbReference type="InterPro" id="IPR036388">
    <property type="entry name" value="WH-like_DNA-bd_sf"/>
</dbReference>
<dbReference type="PROSITE" id="PS50949">
    <property type="entry name" value="HTH_GNTR"/>
    <property type="match status" value="1"/>
</dbReference>
<evidence type="ECO:0000259" key="4">
    <source>
        <dbReference type="PROSITE" id="PS50949"/>
    </source>
</evidence>
<dbReference type="SUPFAM" id="SSF46785">
    <property type="entry name" value="Winged helix' DNA-binding domain"/>
    <property type="match status" value="1"/>
</dbReference>
<dbReference type="SMART" id="SM00345">
    <property type="entry name" value="HTH_GNTR"/>
    <property type="match status" value="1"/>
</dbReference>
<dbReference type="Gene3D" id="1.10.10.10">
    <property type="entry name" value="Winged helix-like DNA-binding domain superfamily/Winged helix DNA-binding domain"/>
    <property type="match status" value="1"/>
</dbReference>
<dbReference type="InterPro" id="IPR008920">
    <property type="entry name" value="TF_FadR/GntR_C"/>
</dbReference>
<gene>
    <name evidence="5" type="ORF">G9U52_18990</name>
</gene>
<name>A0ABX0J680_9BACL</name>
<dbReference type="SMART" id="SM00895">
    <property type="entry name" value="FCD"/>
    <property type="match status" value="1"/>
</dbReference>
<dbReference type="InterPro" id="IPR036390">
    <property type="entry name" value="WH_DNA-bd_sf"/>
</dbReference>
<keyword evidence="2" id="KW-0238">DNA-binding</keyword>
<evidence type="ECO:0000313" key="5">
    <source>
        <dbReference type="EMBL" id="NHN31927.1"/>
    </source>
</evidence>
<evidence type="ECO:0000256" key="3">
    <source>
        <dbReference type="ARBA" id="ARBA00023163"/>
    </source>
</evidence>
<dbReference type="SUPFAM" id="SSF48008">
    <property type="entry name" value="GntR ligand-binding domain-like"/>
    <property type="match status" value="1"/>
</dbReference>
<sequence length="232" mass="25914">MLIPKASTVVSDAILGQIIEGKWLVGTKLPSVEKLAVLFQVGRSTIREAIASLKAQGWVDVRHGGGTFVLKNKEPANEIWQAPEIQDIQQLKAWIELRYILETESARLAAKRRTEEQLAILKQISEDMMALQDESLLDEADIRFHIAIAEASGNPLLAGTLESLFSSMGPVMRESRRLWLFAEQSEASRLSEEHFLLVDAISLGIPVVAKQRMATHLRKVEQTLIRLQGVVR</sequence>
<comment type="caution">
    <text evidence="5">The sequence shown here is derived from an EMBL/GenBank/DDBJ whole genome shotgun (WGS) entry which is preliminary data.</text>
</comment>
<dbReference type="RefSeq" id="WP_166152202.1">
    <property type="nucleotide sequence ID" value="NZ_JAAOIW010000006.1"/>
</dbReference>
<organism evidence="5 6">
    <name type="scientific">Paenibacillus agricola</name>
    <dbReference type="NCBI Taxonomy" id="2716264"/>
    <lineage>
        <taxon>Bacteria</taxon>
        <taxon>Bacillati</taxon>
        <taxon>Bacillota</taxon>
        <taxon>Bacilli</taxon>
        <taxon>Bacillales</taxon>
        <taxon>Paenibacillaceae</taxon>
        <taxon>Paenibacillus</taxon>
    </lineage>
</organism>
<dbReference type="InterPro" id="IPR000524">
    <property type="entry name" value="Tscrpt_reg_HTH_GntR"/>
</dbReference>
<dbReference type="CDD" id="cd07377">
    <property type="entry name" value="WHTH_GntR"/>
    <property type="match status" value="1"/>
</dbReference>
<keyword evidence="6" id="KW-1185">Reference proteome</keyword>
<dbReference type="Gene3D" id="1.20.120.530">
    <property type="entry name" value="GntR ligand-binding domain-like"/>
    <property type="match status" value="1"/>
</dbReference>
<keyword evidence="3" id="KW-0804">Transcription</keyword>
<dbReference type="Pfam" id="PF07729">
    <property type="entry name" value="FCD"/>
    <property type="match status" value="1"/>
</dbReference>
<dbReference type="InterPro" id="IPR011711">
    <property type="entry name" value="GntR_C"/>
</dbReference>
<proteinExistence type="predicted"/>
<keyword evidence="1" id="KW-0805">Transcription regulation</keyword>
<accession>A0ABX0J680</accession>
<dbReference type="PANTHER" id="PTHR43537">
    <property type="entry name" value="TRANSCRIPTIONAL REGULATOR, GNTR FAMILY"/>
    <property type="match status" value="1"/>
</dbReference>
<dbReference type="PANTHER" id="PTHR43537:SF5">
    <property type="entry name" value="UXU OPERON TRANSCRIPTIONAL REGULATOR"/>
    <property type="match status" value="1"/>
</dbReference>
<dbReference type="PRINTS" id="PR00035">
    <property type="entry name" value="HTHGNTR"/>
</dbReference>
<feature type="domain" description="HTH gntR-type" evidence="4">
    <location>
        <begin position="4"/>
        <end position="72"/>
    </location>
</feature>
<evidence type="ECO:0000256" key="2">
    <source>
        <dbReference type="ARBA" id="ARBA00023125"/>
    </source>
</evidence>